<protein>
    <submittedName>
        <fullName evidence="2">Uncharacterized protein</fullName>
    </submittedName>
</protein>
<feature type="region of interest" description="Disordered" evidence="1">
    <location>
        <begin position="299"/>
        <end position="323"/>
    </location>
</feature>
<proteinExistence type="predicted"/>
<feature type="region of interest" description="Disordered" evidence="1">
    <location>
        <begin position="86"/>
        <end position="126"/>
    </location>
</feature>
<dbReference type="EMBL" id="JAPQKQ010000005">
    <property type="protein sequence ID" value="KAJ5196718.1"/>
    <property type="molecule type" value="Genomic_DNA"/>
</dbReference>
<evidence type="ECO:0000256" key="1">
    <source>
        <dbReference type="SAM" id="MobiDB-lite"/>
    </source>
</evidence>
<sequence length="806" mass="89723">MFGYECLYSKSPRSFLFSVVANVGPRGASRSLAVAYRQGNDKDISVSSSERVQNVVADILALIKIFSDPANRAPLEAERALAEGWYGRSQGENEAESNERPSIPDRPQPPFVIPDGSQEEEQSQIQPELPWHDDGLSEFPFTTTYLLLALLRNDGDSNATNSISTRPGDVQLQPLSTLFRADCLEYGLVVLDISDLDSGVKYGIVGFPVRYMAEVSYCPRPRVPLAISPWLRKYFYHMNLEEDPRFLILKNTPIVYAAALDYIWPPELENQPRGEDQAGESSPGVISSISNYFWPSKSTTSAKDASTTTPSRLTTSNEPPRNAHMDRAIDNLLILTQDPADLHLDEETIDKFQKLAEFREQLRRRLEEVPHSLGPSSEASGHILRVAYAGQTHLNWVAFRNLAPAVIAAAIASKELRGASALSLCVDKFKVEGDEGDLSDLVAALAQSKTLKQLCFVQGPDRHSDDASARFFTQLLLRGTSSGGSSADLAWLRDRIIYPTCTFSTSLRSRKFTSPSTTILTHPSPVAQIFPVMHMLTFVGHQREDAADADHQNSHYYDMGNTLLDPERFAVRFLSYLRSVGSGSDKAILRFACGEVSSSLTTTNDDKSSPPSLSPGRFAVSPIPTEFFGSHLAASDESRVGARDIHPGSWMLLLNQQGNISSDDDDILLQYSFVRTRPTSAEIAHEQQQQQIPVFDPSLVEVVGGLTEFLRETVPEIDVSKYEKRVERVEEDLRTQRASMKPRKSRVRIGVMHESGARHLPHYGCDGRHLYRRSLWAGPLIVNAVRQRRSICFEELQYLPEGCVFP</sequence>
<evidence type="ECO:0000313" key="3">
    <source>
        <dbReference type="Proteomes" id="UP001150942"/>
    </source>
</evidence>
<gene>
    <name evidence="2" type="ORF">N7449_007197</name>
</gene>
<accession>A0A9W9MCC2</accession>
<dbReference type="Proteomes" id="UP001150942">
    <property type="component" value="Unassembled WGS sequence"/>
</dbReference>
<feature type="compositionally biased region" description="Low complexity" evidence="1">
    <location>
        <begin position="299"/>
        <end position="311"/>
    </location>
</feature>
<organism evidence="2 3">
    <name type="scientific">Penicillium cf. viridicatum</name>
    <dbReference type="NCBI Taxonomy" id="2972119"/>
    <lineage>
        <taxon>Eukaryota</taxon>
        <taxon>Fungi</taxon>
        <taxon>Dikarya</taxon>
        <taxon>Ascomycota</taxon>
        <taxon>Pezizomycotina</taxon>
        <taxon>Eurotiomycetes</taxon>
        <taxon>Eurotiomycetidae</taxon>
        <taxon>Eurotiales</taxon>
        <taxon>Aspergillaceae</taxon>
        <taxon>Penicillium</taxon>
    </lineage>
</organism>
<dbReference type="OrthoDB" id="3515175at2759"/>
<reference evidence="2" key="2">
    <citation type="journal article" date="2023" name="IMA Fungus">
        <title>Comparative genomic study of the Penicillium genus elucidates a diverse pangenome and 15 lateral gene transfer events.</title>
        <authorList>
            <person name="Petersen C."/>
            <person name="Sorensen T."/>
            <person name="Nielsen M.R."/>
            <person name="Sondergaard T.E."/>
            <person name="Sorensen J.L."/>
            <person name="Fitzpatrick D.A."/>
            <person name="Frisvad J.C."/>
            <person name="Nielsen K.L."/>
        </authorList>
    </citation>
    <scope>NUCLEOTIDE SEQUENCE</scope>
    <source>
        <strain evidence="2">IBT 20477</strain>
    </source>
</reference>
<name>A0A9W9MCC2_9EURO</name>
<comment type="caution">
    <text evidence="2">The sequence shown here is derived from an EMBL/GenBank/DDBJ whole genome shotgun (WGS) entry which is preliminary data.</text>
</comment>
<keyword evidence="3" id="KW-1185">Reference proteome</keyword>
<evidence type="ECO:0000313" key="2">
    <source>
        <dbReference type="EMBL" id="KAJ5196718.1"/>
    </source>
</evidence>
<reference evidence="2" key="1">
    <citation type="submission" date="2022-11" db="EMBL/GenBank/DDBJ databases">
        <authorList>
            <person name="Petersen C."/>
        </authorList>
    </citation>
    <scope>NUCLEOTIDE SEQUENCE</scope>
    <source>
        <strain evidence="2">IBT 20477</strain>
    </source>
</reference>
<dbReference type="AlphaFoldDB" id="A0A9W9MCC2"/>